<protein>
    <submittedName>
        <fullName evidence="1">Uncharacterized protein</fullName>
    </submittedName>
</protein>
<organism evidence="1 2">
    <name type="scientific">Halocaridina rubra</name>
    <name type="common">Hawaiian red shrimp</name>
    <dbReference type="NCBI Taxonomy" id="373956"/>
    <lineage>
        <taxon>Eukaryota</taxon>
        <taxon>Metazoa</taxon>
        <taxon>Ecdysozoa</taxon>
        <taxon>Arthropoda</taxon>
        <taxon>Crustacea</taxon>
        <taxon>Multicrustacea</taxon>
        <taxon>Malacostraca</taxon>
        <taxon>Eumalacostraca</taxon>
        <taxon>Eucarida</taxon>
        <taxon>Decapoda</taxon>
        <taxon>Pleocyemata</taxon>
        <taxon>Caridea</taxon>
        <taxon>Atyoidea</taxon>
        <taxon>Atyidae</taxon>
        <taxon>Halocaridina</taxon>
    </lineage>
</organism>
<proteinExistence type="predicted"/>
<sequence>MIAEFGHMKHASYQQVILVDTPLKLTHKWQPLWGGITNSIDAWMKGKDSPASFLLFGGVLHFIIHSEDIYKVEGPEKAAENFRKELVKVKPLVAKYSKIAQVVYKMSDHVQACDFNKIANNDNIDLHNKIAREILAGTGVSLWDSPIPLSDINNEECQLRFKESEKMGDWRCQDPRHIGYLFVEQYLDMLLSDICKDVL</sequence>
<dbReference type="AlphaFoldDB" id="A0AAN8ZZ58"/>
<gene>
    <name evidence="1" type="ORF">SK128_028145</name>
</gene>
<evidence type="ECO:0000313" key="1">
    <source>
        <dbReference type="EMBL" id="KAK7047063.1"/>
    </source>
</evidence>
<dbReference type="EMBL" id="JAXCGZ010021637">
    <property type="protein sequence ID" value="KAK7047063.1"/>
    <property type="molecule type" value="Genomic_DNA"/>
</dbReference>
<dbReference type="Proteomes" id="UP001381693">
    <property type="component" value="Unassembled WGS sequence"/>
</dbReference>
<reference evidence="1 2" key="1">
    <citation type="submission" date="2023-11" db="EMBL/GenBank/DDBJ databases">
        <title>Halocaridina rubra genome assembly.</title>
        <authorList>
            <person name="Smith C."/>
        </authorList>
    </citation>
    <scope>NUCLEOTIDE SEQUENCE [LARGE SCALE GENOMIC DNA]</scope>
    <source>
        <strain evidence="1">EP-1</strain>
        <tissue evidence="1">Whole</tissue>
    </source>
</reference>
<accession>A0AAN8ZZ58</accession>
<name>A0AAN8ZZ58_HALRR</name>
<comment type="caution">
    <text evidence="1">The sequence shown here is derived from an EMBL/GenBank/DDBJ whole genome shotgun (WGS) entry which is preliminary data.</text>
</comment>
<keyword evidence="2" id="KW-1185">Reference proteome</keyword>
<evidence type="ECO:0000313" key="2">
    <source>
        <dbReference type="Proteomes" id="UP001381693"/>
    </source>
</evidence>